<keyword evidence="3" id="KW-0004">4Fe-4S</keyword>
<evidence type="ECO:0000256" key="1">
    <source>
        <dbReference type="ARBA" id="ARBA00006100"/>
    </source>
</evidence>
<dbReference type="EMBL" id="JAZAQF010000057">
    <property type="protein sequence ID" value="MFG3817858.1"/>
    <property type="molecule type" value="Genomic_DNA"/>
</dbReference>
<dbReference type="SFLD" id="SFLDS00029">
    <property type="entry name" value="Radical_SAM"/>
    <property type="match status" value="2"/>
</dbReference>
<gene>
    <name evidence="6" type="primary">hemW</name>
    <name evidence="6" type="ORF">VPK24_09440</name>
</gene>
<feature type="domain" description="Radical SAM core" evidence="5">
    <location>
        <begin position="75"/>
        <end position="333"/>
    </location>
</feature>
<organism evidence="6 7">
    <name type="scientific">Limnothrix redekei LRLZ20PSL1</name>
    <dbReference type="NCBI Taxonomy" id="3112953"/>
    <lineage>
        <taxon>Bacteria</taxon>
        <taxon>Bacillati</taxon>
        <taxon>Cyanobacteriota</taxon>
        <taxon>Cyanophyceae</taxon>
        <taxon>Pseudanabaenales</taxon>
        <taxon>Pseudanabaenaceae</taxon>
        <taxon>Limnothrix</taxon>
    </lineage>
</organism>
<comment type="similarity">
    <text evidence="1">Belongs to the anaerobic coproporphyrinogen-III oxidase family. HemW subfamily.</text>
</comment>
<dbReference type="InterPro" id="IPR004559">
    <property type="entry name" value="HemW-like"/>
</dbReference>
<keyword evidence="3" id="KW-0479">Metal-binding</keyword>
<dbReference type="SMART" id="SM00729">
    <property type="entry name" value="Elp3"/>
    <property type="match status" value="1"/>
</dbReference>
<evidence type="ECO:0000256" key="3">
    <source>
        <dbReference type="RuleBase" id="RU364116"/>
    </source>
</evidence>
<evidence type="ECO:0000256" key="2">
    <source>
        <dbReference type="ARBA" id="ARBA00017228"/>
    </source>
</evidence>
<evidence type="ECO:0000256" key="4">
    <source>
        <dbReference type="SAM" id="MobiDB-lite"/>
    </source>
</evidence>
<dbReference type="NCBIfam" id="TIGR00539">
    <property type="entry name" value="hemN_rel"/>
    <property type="match status" value="1"/>
</dbReference>
<comment type="subcellular location">
    <subcellularLocation>
        <location evidence="3">Cytoplasm</location>
    </subcellularLocation>
</comment>
<feature type="compositionally biased region" description="Basic and acidic residues" evidence="4">
    <location>
        <begin position="30"/>
        <end position="64"/>
    </location>
</feature>
<dbReference type="RefSeq" id="WP_393012477.1">
    <property type="nucleotide sequence ID" value="NZ_JAZAQF010000057.1"/>
</dbReference>
<proteinExistence type="inferred from homology"/>
<comment type="function">
    <text evidence="3">Probably acts as a heme chaperone, transferring heme to an unknown acceptor. Binds one molecule of heme per monomer, possibly covalently. Binds 1 [4Fe-4S] cluster. The cluster is coordinated with 3 cysteines and an exchangeable S-adenosyl-L-methionine.</text>
</comment>
<dbReference type="PANTHER" id="PTHR13932">
    <property type="entry name" value="COPROPORPHYRINIGEN III OXIDASE"/>
    <property type="match status" value="1"/>
</dbReference>
<dbReference type="SUPFAM" id="SSF102114">
    <property type="entry name" value="Radical SAM enzymes"/>
    <property type="match status" value="1"/>
</dbReference>
<dbReference type="InterPro" id="IPR034505">
    <property type="entry name" value="Coproporphyrinogen-III_oxidase"/>
</dbReference>
<dbReference type="PANTHER" id="PTHR13932:SF5">
    <property type="entry name" value="RADICAL S-ADENOSYL METHIONINE DOMAIN-CONTAINING PROTEIN 1, MITOCHONDRIAL"/>
    <property type="match status" value="1"/>
</dbReference>
<dbReference type="SFLD" id="SFLDG01065">
    <property type="entry name" value="anaerobic_coproporphyrinogen-I"/>
    <property type="match status" value="2"/>
</dbReference>
<dbReference type="Gene3D" id="3.30.750.200">
    <property type="match status" value="1"/>
</dbReference>
<keyword evidence="7" id="KW-1185">Reference proteome</keyword>
<dbReference type="InterPro" id="IPR006638">
    <property type="entry name" value="Elp3/MiaA/NifB-like_rSAM"/>
</dbReference>
<accession>A0ABW7C9L9</accession>
<keyword evidence="3" id="KW-0143">Chaperone</keyword>
<dbReference type="Pfam" id="PF06969">
    <property type="entry name" value="HemN_C"/>
    <property type="match status" value="1"/>
</dbReference>
<dbReference type="SFLD" id="SFLDF00562">
    <property type="entry name" value="HemN-like__clustered_with_heat"/>
    <property type="match status" value="1"/>
</dbReference>
<feature type="region of interest" description="Disordered" evidence="4">
    <location>
        <begin position="27"/>
        <end position="65"/>
    </location>
</feature>
<dbReference type="Pfam" id="PF04055">
    <property type="entry name" value="Radical_SAM"/>
    <property type="match status" value="1"/>
</dbReference>
<keyword evidence="3" id="KW-0949">S-adenosyl-L-methionine</keyword>
<dbReference type="InterPro" id="IPR007197">
    <property type="entry name" value="rSAM"/>
</dbReference>
<dbReference type="InterPro" id="IPR010723">
    <property type="entry name" value="HemN_C"/>
</dbReference>
<reference evidence="7" key="1">
    <citation type="journal article" date="2024" name="Algal Res.">
        <title>Biochemical, toxicological and genomic investigation of a high-biomass producing Limnothrix strain isolated from Italian shallow drinking water reservoir.</title>
        <authorList>
            <person name="Simonazzi M."/>
            <person name="Shishido T.K."/>
            <person name="Delbaje E."/>
            <person name="Wahlsten M."/>
            <person name="Fewer D.P."/>
            <person name="Sivonen K."/>
            <person name="Pezzolesi L."/>
            <person name="Pistocchi R."/>
        </authorList>
    </citation>
    <scope>NUCLEOTIDE SEQUENCE [LARGE SCALE GENOMIC DNA]</scope>
    <source>
        <strain evidence="7">LRLZ20PSL1</strain>
    </source>
</reference>
<dbReference type="Proteomes" id="UP001604335">
    <property type="component" value="Unassembled WGS sequence"/>
</dbReference>
<name>A0ABW7C9L9_9CYAN</name>
<sequence length="483" mass="54197">MTEFDEYYSPVAWWLWLKPRAVNRSSQRIEPADRASKSSQRIERANARDRASRFPQADRADPKYRPNPMSYPVALALSPPRAAYLHIPFCRRRCFYCDFPISVVGEFKTFRDRPDQPPEPATGRNSAPIIEYLSALEREITLGADRAAADQPPLETVFFGGGTPSLLAPEQVDRILQLLDRRFGLAPQVEISMELDPGTFDRAWLAGFLAAGVNRISLGVQAFQAELLAACGRSHGVQDIEQAVALLQSAGVKNWSLDLISGLPNQSIDQWQASLDRAVACGPAHLSVYDLIIEPQTVFDRRYQPGDRPLPSDEQTAQMYRMASQTLQAAGFQHYEVSNYAQFGFQCRHNRTYWENRPYYGFGMGATSYLAGQRFGRPRTRAAYYDWLNNGAIEPPASPQSVPDRLAETLMLGLRLAEGLALEPLRQEFGTVWVDRVLQCLDRFAAEGWVVRSGDRLALAEPDGLLFSNSILAEIFSTLEQEP</sequence>
<dbReference type="InterPro" id="IPR058240">
    <property type="entry name" value="rSAM_sf"/>
</dbReference>
<keyword evidence="3" id="KW-0408">Iron</keyword>
<evidence type="ECO:0000313" key="7">
    <source>
        <dbReference type="Proteomes" id="UP001604335"/>
    </source>
</evidence>
<keyword evidence="3" id="KW-0963">Cytoplasm</keyword>
<keyword evidence="3" id="KW-0411">Iron-sulfur</keyword>
<evidence type="ECO:0000313" key="6">
    <source>
        <dbReference type="EMBL" id="MFG3817858.1"/>
    </source>
</evidence>
<evidence type="ECO:0000259" key="5">
    <source>
        <dbReference type="PROSITE" id="PS51918"/>
    </source>
</evidence>
<comment type="caution">
    <text evidence="6">The sequence shown here is derived from an EMBL/GenBank/DDBJ whole genome shotgun (WGS) entry which is preliminary data.</text>
</comment>
<keyword evidence="3" id="KW-0349">Heme</keyword>
<dbReference type="PROSITE" id="PS51918">
    <property type="entry name" value="RADICAL_SAM"/>
    <property type="match status" value="1"/>
</dbReference>
<protein>
    <recommendedName>
        <fullName evidence="2 3">Heme chaperone HemW</fullName>
    </recommendedName>
</protein>
<dbReference type="SFLD" id="SFLDF00288">
    <property type="entry name" value="HemN-like__clustered_with_nucl"/>
    <property type="match status" value="1"/>
</dbReference>